<reference evidence="3" key="1">
    <citation type="journal article" date="2020" name="Genome Biol.">
        <title>Gamete binning: chromosome-level and haplotype-resolved genome assembly enabled by high-throughput single-cell sequencing of gamete genomes.</title>
        <authorList>
            <person name="Campoy J.A."/>
            <person name="Sun H."/>
            <person name="Goel M."/>
            <person name="Jiao W.-B."/>
            <person name="Folz-Donahue K."/>
            <person name="Wang N."/>
            <person name="Rubio M."/>
            <person name="Liu C."/>
            <person name="Kukat C."/>
            <person name="Ruiz D."/>
            <person name="Huettel B."/>
            <person name="Schneeberger K."/>
        </authorList>
    </citation>
    <scope>NUCLEOTIDE SEQUENCE [LARGE SCALE GENOMIC DNA]</scope>
    <source>
        <strain evidence="3">cv. Rojo Pasion</strain>
    </source>
</reference>
<proteinExistence type="predicted"/>
<gene>
    <name evidence="2" type="ORF">ORAREDHAP_LOCUS34549</name>
</gene>
<evidence type="ECO:0000313" key="3">
    <source>
        <dbReference type="Proteomes" id="UP000507245"/>
    </source>
</evidence>
<keyword evidence="3" id="KW-1185">Reference proteome</keyword>
<feature type="region of interest" description="Disordered" evidence="1">
    <location>
        <begin position="49"/>
        <end position="78"/>
    </location>
</feature>
<dbReference type="AlphaFoldDB" id="A0A6J5XM58"/>
<feature type="compositionally biased region" description="Basic and acidic residues" evidence="1">
    <location>
        <begin position="68"/>
        <end position="78"/>
    </location>
</feature>
<organism evidence="2 3">
    <name type="scientific">Prunus armeniaca</name>
    <name type="common">Apricot</name>
    <name type="synonym">Armeniaca vulgaris</name>
    <dbReference type="NCBI Taxonomy" id="36596"/>
    <lineage>
        <taxon>Eukaryota</taxon>
        <taxon>Viridiplantae</taxon>
        <taxon>Streptophyta</taxon>
        <taxon>Embryophyta</taxon>
        <taxon>Tracheophyta</taxon>
        <taxon>Spermatophyta</taxon>
        <taxon>Magnoliopsida</taxon>
        <taxon>eudicotyledons</taxon>
        <taxon>Gunneridae</taxon>
        <taxon>Pentapetalae</taxon>
        <taxon>rosids</taxon>
        <taxon>fabids</taxon>
        <taxon>Rosales</taxon>
        <taxon>Rosaceae</taxon>
        <taxon>Amygdaloideae</taxon>
        <taxon>Amygdaleae</taxon>
        <taxon>Prunus</taxon>
    </lineage>
</organism>
<sequence>MNMKHMERPSHATLHYYSPRSTRNNAFIKAYSPSAHHFGQILPFSPKIKGPSRRLPHSPSFGFTPATWRDKIQGGRLS</sequence>
<dbReference type="Proteomes" id="UP000507245">
    <property type="component" value="Unassembled WGS sequence"/>
</dbReference>
<accession>A0A6J5XM58</accession>
<dbReference type="EMBL" id="CAEKKB010000006">
    <property type="protein sequence ID" value="CAB4312198.1"/>
    <property type="molecule type" value="Genomic_DNA"/>
</dbReference>
<name>A0A6J5XM58_PRUAR</name>
<protein>
    <submittedName>
        <fullName evidence="2">Uncharacterized protein</fullName>
    </submittedName>
</protein>
<evidence type="ECO:0000256" key="1">
    <source>
        <dbReference type="SAM" id="MobiDB-lite"/>
    </source>
</evidence>
<evidence type="ECO:0000313" key="2">
    <source>
        <dbReference type="EMBL" id="CAB4312198.1"/>
    </source>
</evidence>